<name>A0A2H3G5I0_FUSOX</name>
<accession>A0A2H3G5I0</accession>
<feature type="transmembrane region" description="Helical" evidence="2">
    <location>
        <begin position="99"/>
        <end position="121"/>
    </location>
</feature>
<dbReference type="Proteomes" id="UP000219602">
    <property type="component" value="Chromosome RC"/>
</dbReference>
<feature type="transmembrane region" description="Helical" evidence="2">
    <location>
        <begin position="77"/>
        <end position="92"/>
    </location>
</feature>
<dbReference type="InterPro" id="IPR018820">
    <property type="entry name" value="BRE4-related_DUF2421"/>
</dbReference>
<reference evidence="5 6" key="2">
    <citation type="journal article" date="2017" name="Sci. Rep.">
        <title>A mobile pathogenicity chromosome in Fusarium oxysporum for infection of multiple cucurbit species.</title>
        <authorList>
            <person name="van Dam P."/>
            <person name="Fokkens L."/>
            <person name="Ayukawa Y."/>
            <person name="van der Gragt M."/>
            <person name="Ter Horst A."/>
            <person name="Brankovics B."/>
            <person name="Houterman P.M."/>
            <person name="Arie T."/>
            <person name="Rep M."/>
        </authorList>
    </citation>
    <scope>NUCLEOTIDE SEQUENCE [LARGE SCALE GENOMIC DNA]</scope>
    <source>
        <strain evidence="5 6">Forc016</strain>
    </source>
</reference>
<feature type="region of interest" description="Disordered" evidence="1">
    <location>
        <begin position="570"/>
        <end position="596"/>
    </location>
</feature>
<feature type="transmembrane region" description="Helical" evidence="2">
    <location>
        <begin position="235"/>
        <end position="253"/>
    </location>
</feature>
<evidence type="ECO:0000313" key="5">
    <source>
        <dbReference type="EMBL" id="PCD22144.1"/>
    </source>
</evidence>
<dbReference type="Pfam" id="PF10334">
    <property type="entry name" value="BRE4"/>
    <property type="match status" value="1"/>
</dbReference>
<feature type="transmembrane region" description="Helical" evidence="2">
    <location>
        <begin position="722"/>
        <end position="739"/>
    </location>
</feature>
<proteinExistence type="predicted"/>
<evidence type="ECO:0000313" key="6">
    <source>
        <dbReference type="Proteomes" id="UP000219602"/>
    </source>
</evidence>
<feature type="transmembrane region" description="Helical" evidence="2">
    <location>
        <begin position="746"/>
        <end position="764"/>
    </location>
</feature>
<feature type="transmembrane region" description="Helical" evidence="2">
    <location>
        <begin position="178"/>
        <end position="195"/>
    </location>
</feature>
<feature type="transmembrane region" description="Helical" evidence="2">
    <location>
        <begin position="691"/>
        <end position="710"/>
    </location>
</feature>
<evidence type="ECO:0000256" key="2">
    <source>
        <dbReference type="SAM" id="Phobius"/>
    </source>
</evidence>
<feature type="domain" description="DUF2421" evidence="3">
    <location>
        <begin position="802"/>
        <end position="1018"/>
    </location>
</feature>
<dbReference type="AlphaFoldDB" id="A0A2H3G5I0"/>
<evidence type="ECO:0000259" key="4">
    <source>
        <dbReference type="Pfam" id="PF10337"/>
    </source>
</evidence>
<protein>
    <recommendedName>
        <fullName evidence="7">ER transporter 6TM N-terminal domain-containing protein</fullName>
    </recommendedName>
</protein>
<feature type="compositionally biased region" description="Basic and acidic residues" evidence="1">
    <location>
        <begin position="581"/>
        <end position="592"/>
    </location>
</feature>
<keyword evidence="2" id="KW-0812">Transmembrane</keyword>
<gene>
    <name evidence="5" type="ORF">AU210_015943</name>
</gene>
<dbReference type="InterPro" id="IPR018823">
    <property type="entry name" value="ArAE_2_N"/>
</dbReference>
<evidence type="ECO:0000256" key="1">
    <source>
        <dbReference type="SAM" id="MobiDB-lite"/>
    </source>
</evidence>
<keyword evidence="2" id="KW-0472">Membrane</keyword>
<reference evidence="5 6" key="1">
    <citation type="journal article" date="2016" name="Environ. Microbiol.">
        <title>Effector profiles distinguish formae speciales of Fusarium oxysporum.</title>
        <authorList>
            <person name="van Dam P."/>
            <person name="Fokkens L."/>
            <person name="Schmidt S.M."/>
            <person name="Linmans J.H."/>
            <person name="Kistler H.C."/>
            <person name="Ma L.J."/>
            <person name="Rep M."/>
        </authorList>
    </citation>
    <scope>NUCLEOTIDE SEQUENCE [LARGE SCALE GENOMIC DNA]</scope>
    <source>
        <strain evidence="5 6">Forc016</strain>
    </source>
</reference>
<organism evidence="5 6">
    <name type="scientific">Fusarium oxysporum f. sp. radicis-cucumerinum</name>
    <dbReference type="NCBI Taxonomy" id="327505"/>
    <lineage>
        <taxon>Eukaryota</taxon>
        <taxon>Fungi</taxon>
        <taxon>Dikarya</taxon>
        <taxon>Ascomycota</taxon>
        <taxon>Pezizomycotina</taxon>
        <taxon>Sordariomycetes</taxon>
        <taxon>Hypocreomycetidae</taxon>
        <taxon>Hypocreales</taxon>
        <taxon>Nectriaceae</taxon>
        <taxon>Fusarium</taxon>
        <taxon>Fusarium oxysporum species complex</taxon>
    </lineage>
</organism>
<dbReference type="Pfam" id="PF10337">
    <property type="entry name" value="ArAE_2_N"/>
    <property type="match status" value="1"/>
</dbReference>
<dbReference type="PANTHER" id="PTHR37994">
    <property type="entry name" value="ARAE_2_N DOMAIN-CONTAINING PROTEIN-RELATED"/>
    <property type="match status" value="1"/>
</dbReference>
<evidence type="ECO:0008006" key="7">
    <source>
        <dbReference type="Google" id="ProtNLM"/>
    </source>
</evidence>
<feature type="region of interest" description="Disordered" evidence="1">
    <location>
        <begin position="1"/>
        <end position="23"/>
    </location>
</feature>
<comment type="caution">
    <text evidence="5">The sequence shown here is derived from an EMBL/GenBank/DDBJ whole genome shotgun (WGS) entry which is preliminary data.</text>
</comment>
<feature type="domain" description="Putative ER transporter 6TM N-terminal" evidence="4">
    <location>
        <begin position="40"/>
        <end position="395"/>
    </location>
</feature>
<feature type="transmembrane region" description="Helical" evidence="2">
    <location>
        <begin position="624"/>
        <end position="656"/>
    </location>
</feature>
<feature type="compositionally biased region" description="Polar residues" evidence="1">
    <location>
        <begin position="1"/>
        <end position="11"/>
    </location>
</feature>
<feature type="transmembrane region" description="Helical" evidence="2">
    <location>
        <begin position="202"/>
        <end position="223"/>
    </location>
</feature>
<sequence>MSTDQVDGTNTEMREREAEASDGYEETKYLVNGSDKTKKLPQWLDHFNARDLKILFKCSVAVWVMTILIFINPTLRAFGSATFFGCIVLFIAPPSGVVFLQILIGAMICVGVCLGWAWGVITMKAALATRPQSDVNARYTELQQSAPENTTNVEQASGQSTYAQVAVFEGFMLDTRVTATYFCMLGLFIYLVARLRVSAPKLALVTIFALVIADIHLTTSPLIPTFQGTIPQTMVIPTAVAIGIGLACNILFFPQSTSQIVRNDMKQVTAPITGFIKALRTQFATPKARFDLKQLQRLNTEQLARYNDMETSIKFLPVDFAYGKWSPKTIESLHQPLRQVFIAFRQILQVCISEEEWQIKQEALEQVANVYREGDSKNKHSIAYHQIAKTISFRDNMKHSDTDDMTAKSFGVLSLGIDSLLETWALALDAIRQAFDGPKQKDVGLEVQEHERTLSALQEARDDFEELAGKQLSDTYSHLFDEQRNILPTNTGSAPPLYGLIIGVVFQERLINLATTTAELLERIIEIEKTNPTARFWLPTGLQHLFSWGLSQDATPTTVQKGLELNRTKTARSGKKKNRLFKQEKSAKKESDTGTIDEVSESAAGRLQNVKVASSRQRTRSSKIFLAIIQFFAGPEGLFALRTLIVTIALAIPAVIPSSAGFYYREKGFWALVMAQTTLTPLSADFVSGVLIRTACTIAGGVLGLVAWYIGAGSGPGNPYGMSAIMAPVIVVLMWFRLFTETKHMMAVIVLASTVYLIVANGWVNSHIPSYGNPGYGYEIFWRRILLVLIGFGAATFVNFFPRPPSANRHYRCLLAEQIAALKDRYALFVSVWRSPPDDLLEVAEEEAMVSEEVIESLFDPIKLTNLEFSTSNIDTDTLSKTCLLVRNLNLYLTQLLVDTARLPLPIRSRFMLEAGLVNENLVADLMAVLTLVQQALVSGTALPAVLPAPLMSRATFFENWGSEIQSDASSEASSIDARNRLSKEEGRRWVSAVYAYVRFLGSVDDLLVVVKKAVGEESHVDSTAFDLERR</sequence>
<feature type="transmembrane region" description="Helical" evidence="2">
    <location>
        <begin position="784"/>
        <end position="802"/>
    </location>
</feature>
<feature type="compositionally biased region" description="Basic residues" evidence="1">
    <location>
        <begin position="570"/>
        <end position="580"/>
    </location>
</feature>
<keyword evidence="2" id="KW-1133">Transmembrane helix</keyword>
<dbReference type="STRING" id="327505.A0A2H3G5I0"/>
<feature type="transmembrane region" description="Helical" evidence="2">
    <location>
        <begin position="54"/>
        <end position="71"/>
    </location>
</feature>
<dbReference type="EMBL" id="MABQ02000012">
    <property type="protein sequence ID" value="PCD22144.1"/>
    <property type="molecule type" value="Genomic_DNA"/>
</dbReference>
<dbReference type="PANTHER" id="PTHR37994:SF3">
    <property type="entry name" value="ER TRANSPORTER 6TM N-TERMINAL DOMAIN-CONTAINING PROTEIN"/>
    <property type="match status" value="1"/>
</dbReference>
<evidence type="ECO:0000259" key="3">
    <source>
        <dbReference type="Pfam" id="PF10334"/>
    </source>
</evidence>